<dbReference type="InterPro" id="IPR007372">
    <property type="entry name" value="Lipid/polyisoprenoid-bd_YceI"/>
</dbReference>
<dbReference type="SMART" id="SM00867">
    <property type="entry name" value="YceI"/>
    <property type="match status" value="1"/>
</dbReference>
<dbReference type="SUPFAM" id="SSF101874">
    <property type="entry name" value="YceI-like"/>
    <property type="match status" value="1"/>
</dbReference>
<reference evidence="3 4" key="1">
    <citation type="submission" date="2020-08" db="EMBL/GenBank/DDBJ databases">
        <title>Acidobacteriota in marine sediments use diverse sulfur dissimilation pathways.</title>
        <authorList>
            <person name="Wasmund K."/>
        </authorList>
    </citation>
    <scope>NUCLEOTIDE SEQUENCE [LARGE SCALE GENOMIC DNA]</scope>
    <source>
        <strain evidence="3">MAG AM4</strain>
    </source>
</reference>
<dbReference type="AlphaFoldDB" id="A0A8J6XZV4"/>
<comment type="caution">
    <text evidence="3">The sequence shown here is derived from an EMBL/GenBank/DDBJ whole genome shotgun (WGS) entry which is preliminary data.</text>
</comment>
<feature type="domain" description="Lipid/polyisoprenoid-binding YceI-like" evidence="2">
    <location>
        <begin position="28"/>
        <end position="200"/>
    </location>
</feature>
<dbReference type="Proteomes" id="UP000648239">
    <property type="component" value="Unassembled WGS sequence"/>
</dbReference>
<evidence type="ECO:0000259" key="2">
    <source>
        <dbReference type="SMART" id="SM00867"/>
    </source>
</evidence>
<name>A0A8J6XZV4_9BACT</name>
<evidence type="ECO:0000313" key="4">
    <source>
        <dbReference type="Proteomes" id="UP000648239"/>
    </source>
</evidence>
<proteinExistence type="predicted"/>
<dbReference type="Pfam" id="PF04264">
    <property type="entry name" value="YceI"/>
    <property type="match status" value="1"/>
</dbReference>
<evidence type="ECO:0000313" key="3">
    <source>
        <dbReference type="EMBL" id="MBD3867344.1"/>
    </source>
</evidence>
<dbReference type="PANTHER" id="PTHR34406:SF1">
    <property type="entry name" value="PROTEIN YCEI"/>
    <property type="match status" value="1"/>
</dbReference>
<keyword evidence="1" id="KW-0732">Signal</keyword>
<dbReference type="Gene3D" id="2.40.128.110">
    <property type="entry name" value="Lipid/polyisoprenoid-binding, YceI-like"/>
    <property type="match status" value="1"/>
</dbReference>
<dbReference type="InterPro" id="IPR036761">
    <property type="entry name" value="TTHA0802/YceI-like_sf"/>
</dbReference>
<dbReference type="PANTHER" id="PTHR34406">
    <property type="entry name" value="PROTEIN YCEI"/>
    <property type="match status" value="1"/>
</dbReference>
<evidence type="ECO:0000256" key="1">
    <source>
        <dbReference type="SAM" id="SignalP"/>
    </source>
</evidence>
<feature type="signal peptide" evidence="1">
    <location>
        <begin position="1"/>
        <end position="24"/>
    </location>
</feature>
<accession>A0A8J6XZV4</accession>
<dbReference type="EMBL" id="JACXWD010000009">
    <property type="protein sequence ID" value="MBD3867344.1"/>
    <property type="molecule type" value="Genomic_DNA"/>
</dbReference>
<sequence>MNTRKTAILTLLMLLLVSTGSAFAAETTYHFGSSPQNTNVTFESETDFETILGSTREIKGKAVVDLAAGTASTTIEVPVESLRTGIDLRDKHLRSGMWLDAGKHPSISFVSSSAKKIDDTKWEITGTFSMHGESRELTTVVEVRPIPEEVAKGAGLGKGDWIRIVAPFEVKLSDFGVQIPKKPAQRVNDTWKVRVQAFATTAG</sequence>
<organism evidence="3 4">
    <name type="scientific">Candidatus Polarisedimenticola svalbardensis</name>
    <dbReference type="NCBI Taxonomy" id="2886004"/>
    <lineage>
        <taxon>Bacteria</taxon>
        <taxon>Pseudomonadati</taxon>
        <taxon>Acidobacteriota</taxon>
        <taxon>Candidatus Polarisedimenticolia</taxon>
        <taxon>Candidatus Polarisedimenticolales</taxon>
        <taxon>Candidatus Polarisedimenticolaceae</taxon>
        <taxon>Candidatus Polarisedimenticola</taxon>
    </lineage>
</organism>
<protein>
    <submittedName>
        <fullName evidence="3">YceI family protein</fullName>
    </submittedName>
</protein>
<gene>
    <name evidence="3" type="ORF">IFK94_04380</name>
</gene>
<feature type="chain" id="PRO_5035326673" evidence="1">
    <location>
        <begin position="25"/>
        <end position="203"/>
    </location>
</feature>